<dbReference type="Pfam" id="PF14625">
    <property type="entry name" value="Lustrin_cystein"/>
    <property type="match status" value="1"/>
</dbReference>
<gene>
    <name evidence="2" type="primary">ZC84.1</name>
    <name evidence="2" type="ORF">T4E_9864</name>
</gene>
<dbReference type="SUPFAM" id="SSF57362">
    <property type="entry name" value="BPTI-like"/>
    <property type="match status" value="3"/>
</dbReference>
<dbReference type="InterPro" id="IPR028150">
    <property type="entry name" value="Lustrin_cystein"/>
</dbReference>
<feature type="domain" description="BPTI/Kunitz inhibitor" evidence="1">
    <location>
        <begin position="111"/>
        <end position="159"/>
    </location>
</feature>
<dbReference type="Pfam" id="PF00014">
    <property type="entry name" value="Kunitz_BPTI"/>
    <property type="match status" value="3"/>
</dbReference>
<dbReference type="CDD" id="cd22593">
    <property type="entry name" value="Kunitz_conkunitzin"/>
    <property type="match status" value="3"/>
</dbReference>
<dbReference type="AlphaFoldDB" id="A0A0V0XG51"/>
<feature type="domain" description="BPTI/Kunitz inhibitor" evidence="1">
    <location>
        <begin position="64"/>
        <end position="114"/>
    </location>
</feature>
<dbReference type="Gene3D" id="4.10.410.10">
    <property type="entry name" value="Pancreatic trypsin inhibitor Kunitz domain"/>
    <property type="match status" value="3"/>
</dbReference>
<dbReference type="PROSITE" id="PS50279">
    <property type="entry name" value="BPTI_KUNITZ_2"/>
    <property type="match status" value="3"/>
</dbReference>
<evidence type="ECO:0000313" key="2">
    <source>
        <dbReference type="EMBL" id="KRX86579.1"/>
    </source>
</evidence>
<organism evidence="2 3">
    <name type="scientific">Trichinella pseudospiralis</name>
    <name type="common">Parasitic roundworm</name>
    <dbReference type="NCBI Taxonomy" id="6337"/>
    <lineage>
        <taxon>Eukaryota</taxon>
        <taxon>Metazoa</taxon>
        <taxon>Ecdysozoa</taxon>
        <taxon>Nematoda</taxon>
        <taxon>Enoplea</taxon>
        <taxon>Dorylaimia</taxon>
        <taxon>Trichinellida</taxon>
        <taxon>Trichinellidae</taxon>
        <taxon>Trichinella</taxon>
    </lineage>
</organism>
<dbReference type="GO" id="GO:0004867">
    <property type="term" value="F:serine-type endopeptidase inhibitor activity"/>
    <property type="evidence" value="ECO:0007669"/>
    <property type="project" value="InterPro"/>
</dbReference>
<dbReference type="PANTHER" id="PTHR46339">
    <property type="entry name" value="PROTEIN CBG15282-RELATED"/>
    <property type="match status" value="1"/>
</dbReference>
<name>A0A0V0XG51_TRIPS</name>
<dbReference type="PANTHER" id="PTHR46339:SF9">
    <property type="entry name" value="BPTI_KUNITZ INHIBITOR DOMAIN-CONTAINING PROTEIN"/>
    <property type="match status" value="1"/>
</dbReference>
<accession>A0A0V0XG51</accession>
<reference evidence="2 3" key="1">
    <citation type="submission" date="2015-01" db="EMBL/GenBank/DDBJ databases">
        <title>Evolution of Trichinella species and genotypes.</title>
        <authorList>
            <person name="Korhonen P.K."/>
            <person name="Edoardo P."/>
            <person name="Giuseppe L.R."/>
            <person name="Gasser R.B."/>
        </authorList>
    </citation>
    <scope>NUCLEOTIDE SEQUENCE [LARGE SCALE GENOMIC DNA]</scope>
    <source>
        <strain evidence="2">ISS141</strain>
    </source>
</reference>
<comment type="caution">
    <text evidence="2">The sequence shown here is derived from an EMBL/GenBank/DDBJ whole genome shotgun (WGS) entry which is preliminary data.</text>
</comment>
<dbReference type="InterPro" id="IPR036880">
    <property type="entry name" value="Kunitz_BPTI_sf"/>
</dbReference>
<dbReference type="SMART" id="SM00131">
    <property type="entry name" value="KU"/>
    <property type="match status" value="3"/>
</dbReference>
<feature type="domain" description="BPTI/Kunitz inhibitor" evidence="1">
    <location>
        <begin position="208"/>
        <end position="243"/>
    </location>
</feature>
<dbReference type="InterPro" id="IPR053014">
    <property type="entry name" value="Cuticle_assoc_divergent"/>
</dbReference>
<dbReference type="EMBL" id="JYDU01000358">
    <property type="protein sequence ID" value="KRX86579.1"/>
    <property type="molecule type" value="Genomic_DNA"/>
</dbReference>
<dbReference type="Proteomes" id="UP000054815">
    <property type="component" value="Unassembled WGS sequence"/>
</dbReference>
<dbReference type="InterPro" id="IPR002223">
    <property type="entry name" value="Kunitz_BPTI"/>
</dbReference>
<proteinExistence type="predicted"/>
<evidence type="ECO:0000259" key="1">
    <source>
        <dbReference type="PROSITE" id="PS50279"/>
    </source>
</evidence>
<protein>
    <submittedName>
        <fullName evidence="2">Papilin</fullName>
    </submittedName>
</protein>
<sequence>MSLEAFLKIVDYSLLCRDGAPQLSDGKPLHCFSDADCMVGYWCHIGSSRITTYCCPNALADYGCNLPRLSGHGTGRMERWYHDVKLGGCQKFFYTGYGGNQNNFLTKDQCLPLSTGQGYNLDVRWAYDQTADQCRTFLFFGFGGNANNFETEMECMAACSSQRYHVLLASDVIFHRTVHYQFAVQTATLLITISWTIIHPNGSRPLVRWYFDQISGRCQEFLYRGSNGNMNNFESSDECRAFCELVEYCFVLVHRQQAIVRQHIFVMLVMIGYRQFVVPERAIRAVYQ</sequence>
<evidence type="ECO:0000313" key="3">
    <source>
        <dbReference type="Proteomes" id="UP000054815"/>
    </source>
</evidence>